<dbReference type="GO" id="GO:0006952">
    <property type="term" value="P:defense response"/>
    <property type="evidence" value="ECO:0007669"/>
    <property type="project" value="UniProtKB-KW"/>
</dbReference>
<proteinExistence type="inferred from homology"/>
<accession>A0AAV8QS57</accession>
<evidence type="ECO:0000256" key="1">
    <source>
        <dbReference type="ARBA" id="ARBA00008894"/>
    </source>
</evidence>
<protein>
    <recommendedName>
        <fullName evidence="6">Disease resistance N-terminal domain-containing protein</fullName>
    </recommendedName>
</protein>
<dbReference type="EMBL" id="JAQQAF010000005">
    <property type="protein sequence ID" value="KAJ8484546.1"/>
    <property type="molecule type" value="Genomic_DNA"/>
</dbReference>
<evidence type="ECO:0000256" key="3">
    <source>
        <dbReference type="ARBA" id="ARBA00022737"/>
    </source>
</evidence>
<keyword evidence="4" id="KW-0547">Nucleotide-binding</keyword>
<dbReference type="Pfam" id="PF18052">
    <property type="entry name" value="Rx_N"/>
    <property type="match status" value="1"/>
</dbReference>
<keyword evidence="2" id="KW-0433">Leucine-rich repeat</keyword>
<dbReference type="GO" id="GO:0000166">
    <property type="term" value="F:nucleotide binding"/>
    <property type="evidence" value="ECO:0007669"/>
    <property type="project" value="UniProtKB-KW"/>
</dbReference>
<gene>
    <name evidence="7" type="ORF">OPV22_017031</name>
</gene>
<sequence>MAKEVEENGKDDTLRHWLRQLRGAASDAEDLIDECRFQLLARSNTDNGAPMPHEEGAKQRELLHVETKMKHVYVEPDNGKLLVHDNVPDIEREEISVSA</sequence>
<keyword evidence="8" id="KW-1185">Reference proteome</keyword>
<name>A0AAV8QS57_ENSVE</name>
<comment type="caution">
    <text evidence="7">The sequence shown here is derived from an EMBL/GenBank/DDBJ whole genome shotgun (WGS) entry which is preliminary data.</text>
</comment>
<reference evidence="7 8" key="1">
    <citation type="submission" date="2022-12" db="EMBL/GenBank/DDBJ databases">
        <title>Chromosome-scale assembly of the Ensete ventricosum genome.</title>
        <authorList>
            <person name="Dussert Y."/>
            <person name="Stocks J."/>
            <person name="Wendawek A."/>
            <person name="Woldeyes F."/>
            <person name="Nichols R.A."/>
            <person name="Borrell J.S."/>
        </authorList>
    </citation>
    <scope>NUCLEOTIDE SEQUENCE [LARGE SCALE GENOMIC DNA]</scope>
    <source>
        <strain evidence="8">cv. Maze</strain>
        <tissue evidence="7">Seeds</tissue>
    </source>
</reference>
<evidence type="ECO:0000313" key="8">
    <source>
        <dbReference type="Proteomes" id="UP001222027"/>
    </source>
</evidence>
<comment type="similarity">
    <text evidence="1">Belongs to the disease resistance NB-LRR family.</text>
</comment>
<feature type="domain" description="Disease resistance N-terminal" evidence="6">
    <location>
        <begin position="7"/>
        <end position="45"/>
    </location>
</feature>
<dbReference type="AlphaFoldDB" id="A0AAV8QS57"/>
<evidence type="ECO:0000259" key="6">
    <source>
        <dbReference type="Pfam" id="PF18052"/>
    </source>
</evidence>
<evidence type="ECO:0000256" key="2">
    <source>
        <dbReference type="ARBA" id="ARBA00022614"/>
    </source>
</evidence>
<dbReference type="InterPro" id="IPR041118">
    <property type="entry name" value="Rx_N"/>
</dbReference>
<keyword evidence="5" id="KW-0611">Plant defense</keyword>
<evidence type="ECO:0000313" key="7">
    <source>
        <dbReference type="EMBL" id="KAJ8484546.1"/>
    </source>
</evidence>
<organism evidence="7 8">
    <name type="scientific">Ensete ventricosum</name>
    <name type="common">Abyssinian banana</name>
    <name type="synonym">Musa ensete</name>
    <dbReference type="NCBI Taxonomy" id="4639"/>
    <lineage>
        <taxon>Eukaryota</taxon>
        <taxon>Viridiplantae</taxon>
        <taxon>Streptophyta</taxon>
        <taxon>Embryophyta</taxon>
        <taxon>Tracheophyta</taxon>
        <taxon>Spermatophyta</taxon>
        <taxon>Magnoliopsida</taxon>
        <taxon>Liliopsida</taxon>
        <taxon>Zingiberales</taxon>
        <taxon>Musaceae</taxon>
        <taxon>Ensete</taxon>
    </lineage>
</organism>
<evidence type="ECO:0000256" key="4">
    <source>
        <dbReference type="ARBA" id="ARBA00022741"/>
    </source>
</evidence>
<dbReference type="Gene3D" id="1.20.5.4130">
    <property type="match status" value="1"/>
</dbReference>
<evidence type="ECO:0000256" key="5">
    <source>
        <dbReference type="ARBA" id="ARBA00022821"/>
    </source>
</evidence>
<dbReference type="Proteomes" id="UP001222027">
    <property type="component" value="Unassembled WGS sequence"/>
</dbReference>
<keyword evidence="3" id="KW-0677">Repeat</keyword>